<evidence type="ECO:0000313" key="1">
    <source>
        <dbReference type="EMBL" id="QJE98167.1"/>
    </source>
</evidence>
<evidence type="ECO:0008006" key="3">
    <source>
        <dbReference type="Google" id="ProtNLM"/>
    </source>
</evidence>
<dbReference type="EMBL" id="CP051774">
    <property type="protein sequence ID" value="QJE98167.1"/>
    <property type="molecule type" value="Genomic_DNA"/>
</dbReference>
<evidence type="ECO:0000313" key="2">
    <source>
        <dbReference type="Proteomes" id="UP000501812"/>
    </source>
</evidence>
<dbReference type="RefSeq" id="WP_169456626.1">
    <property type="nucleotide sequence ID" value="NZ_CP051774.1"/>
</dbReference>
<gene>
    <name evidence="1" type="ORF">HHL09_21050</name>
</gene>
<proteinExistence type="predicted"/>
<keyword evidence="2" id="KW-1185">Reference proteome</keyword>
<protein>
    <recommendedName>
        <fullName evidence="3">Glycine zipper domain-containing protein</fullName>
    </recommendedName>
</protein>
<dbReference type="KEGG" id="luo:HHL09_21050"/>
<name>A0A858RMF1_9BACT</name>
<reference evidence="1 2" key="1">
    <citation type="submission" date="2020-04" db="EMBL/GenBank/DDBJ databases">
        <title>Luteolibacter sp. G-1-1-1 isolated from soil.</title>
        <authorList>
            <person name="Dahal R.H."/>
        </authorList>
    </citation>
    <scope>NUCLEOTIDE SEQUENCE [LARGE SCALE GENOMIC DNA]</scope>
    <source>
        <strain evidence="1 2">G-1-1-1</strain>
    </source>
</reference>
<accession>A0A858RMF1</accession>
<organism evidence="1 2">
    <name type="scientific">Luteolibacter luteus</name>
    <dbReference type="NCBI Taxonomy" id="2728835"/>
    <lineage>
        <taxon>Bacteria</taxon>
        <taxon>Pseudomonadati</taxon>
        <taxon>Verrucomicrobiota</taxon>
        <taxon>Verrucomicrobiia</taxon>
        <taxon>Verrucomicrobiales</taxon>
        <taxon>Verrucomicrobiaceae</taxon>
        <taxon>Luteolibacter</taxon>
    </lineage>
</organism>
<sequence>MKQQSKSTKGDFEPDAGGTGTAFGAGGGAIVGGIVGSLGGPGGTVIGALVGAAAGGAVGHAIGAGGWADSNEQYWRENITRQSFFQTGFNYEDYAEALRLGYEHCRSQPGGSFDENEARLATEWERVKGPSRLTWEQARHATRAAWERLDRGDF</sequence>
<dbReference type="Proteomes" id="UP000501812">
    <property type="component" value="Chromosome"/>
</dbReference>
<dbReference type="AlphaFoldDB" id="A0A858RMF1"/>